<evidence type="ECO:0000259" key="1">
    <source>
        <dbReference type="SMART" id="SM00954"/>
    </source>
</evidence>
<dbReference type="InterPro" id="IPR043519">
    <property type="entry name" value="NT_sf"/>
</dbReference>
<dbReference type="InterPro" id="IPR007685">
    <property type="entry name" value="RelA_SpoT"/>
</dbReference>
<protein>
    <recommendedName>
        <fullName evidence="1">RelA/SpoT domain-containing protein</fullName>
    </recommendedName>
</protein>
<dbReference type="PANTHER" id="PTHR47837:SF1">
    <property type="entry name" value="GTP PYROPHOSPHOKINASE YJBM"/>
    <property type="match status" value="1"/>
</dbReference>
<evidence type="ECO:0000313" key="2">
    <source>
        <dbReference type="EMBL" id="GJF12938.1"/>
    </source>
</evidence>
<organism evidence="2 3">
    <name type="scientific">Mycolicibacterium cyprinidarum</name>
    <dbReference type="NCBI Taxonomy" id="2860311"/>
    <lineage>
        <taxon>Bacteria</taxon>
        <taxon>Bacillati</taxon>
        <taxon>Actinomycetota</taxon>
        <taxon>Actinomycetes</taxon>
        <taxon>Mycobacteriales</taxon>
        <taxon>Mycobacteriaceae</taxon>
        <taxon>Mycolicibacterium</taxon>
    </lineage>
</organism>
<evidence type="ECO:0000313" key="3">
    <source>
        <dbReference type="Proteomes" id="UP001060504"/>
    </source>
</evidence>
<gene>
    <name evidence="2" type="ORF">NGTWS1702_12520</name>
</gene>
<dbReference type="EMBL" id="BPRH01001327">
    <property type="protein sequence ID" value="GJF12938.1"/>
    <property type="molecule type" value="Genomic_DNA"/>
</dbReference>
<reference evidence="2 3" key="1">
    <citation type="submission" date="2021-08" db="EMBL/GenBank/DDBJ databases">
        <title>Draft genome sequence of Mycolicibacterium sp. NGTWS1702 strain.</title>
        <authorList>
            <person name="Matsumoto M."/>
            <person name="Tang B.C.C."/>
            <person name="Machida Y."/>
            <person name="Matoyama H."/>
            <person name="Kishihara T."/>
            <person name="Sato S."/>
            <person name="Kondo I."/>
            <person name="Sano M."/>
            <person name="Kato G."/>
        </authorList>
    </citation>
    <scope>NUCLEOTIDE SEQUENCE [LARGE SCALE GENOMIC DNA]</scope>
    <source>
        <strain evidence="2 3">NGTWSNA01</strain>
    </source>
</reference>
<dbReference type="CDD" id="cd05399">
    <property type="entry name" value="NT_Rel-Spo_like"/>
    <property type="match status" value="1"/>
</dbReference>
<dbReference type="PANTHER" id="PTHR47837">
    <property type="entry name" value="GTP PYROPHOSPHOKINASE YJBM"/>
    <property type="match status" value="1"/>
</dbReference>
<proteinExistence type="predicted"/>
<dbReference type="Proteomes" id="UP001060504">
    <property type="component" value="Unassembled WGS sequence"/>
</dbReference>
<dbReference type="InterPro" id="IPR052366">
    <property type="entry name" value="GTP_Pyrophosphokinase"/>
</dbReference>
<dbReference type="Gene3D" id="3.30.460.10">
    <property type="entry name" value="Beta Polymerase, domain 2"/>
    <property type="match status" value="1"/>
</dbReference>
<dbReference type="Pfam" id="PF04607">
    <property type="entry name" value="RelA_SpoT"/>
    <property type="match status" value="1"/>
</dbReference>
<feature type="domain" description="RelA/SpoT" evidence="1">
    <location>
        <begin position="103"/>
        <end position="218"/>
    </location>
</feature>
<sequence length="273" mass="30695">MLERVPNALLPGAPLIFTTTDALHCSVRSSIVTLPSKSEINRCGELIRKASFEGLLIDDDRIDHAIEVISAFRAAHAYPMAKTRYGLVSMVQTERAVEVAVGQRLKRVPRIIRKLQRTIGSPTGRTTLARLEDIGGVRAILSDGPELDRVRKRIEKNWSSSFRRERDYIAEPKEIGYRGVHFVVVRDDRAIEVQLRTRGQQQWADAAEAADARHGSRGVNLKDSEAPAEMLEYFCAAGEVIYRREYGIPISFALTRRFNDARRAVIAAGYYNT</sequence>
<accession>A0ABQ4V803</accession>
<dbReference type="SUPFAM" id="SSF81301">
    <property type="entry name" value="Nucleotidyltransferase"/>
    <property type="match status" value="1"/>
</dbReference>
<comment type="caution">
    <text evidence="2">The sequence shown here is derived from an EMBL/GenBank/DDBJ whole genome shotgun (WGS) entry which is preliminary data.</text>
</comment>
<keyword evidence="3" id="KW-1185">Reference proteome</keyword>
<dbReference type="SMART" id="SM00954">
    <property type="entry name" value="RelA_SpoT"/>
    <property type="match status" value="1"/>
</dbReference>
<name>A0ABQ4V803_9MYCO</name>